<protein>
    <submittedName>
        <fullName evidence="2">DUF72 domain-containing protein</fullName>
    </submittedName>
</protein>
<dbReference type="SUPFAM" id="SSF117396">
    <property type="entry name" value="TM1631-like"/>
    <property type="match status" value="1"/>
</dbReference>
<dbReference type="PANTHER" id="PTHR30348">
    <property type="entry name" value="UNCHARACTERIZED PROTEIN YECE"/>
    <property type="match status" value="1"/>
</dbReference>
<dbReference type="RefSeq" id="WP_345248904.1">
    <property type="nucleotide sequence ID" value="NZ_BAABFO010000008.1"/>
</dbReference>
<keyword evidence="3" id="KW-1185">Reference proteome</keyword>
<proteinExistence type="predicted"/>
<evidence type="ECO:0000313" key="3">
    <source>
        <dbReference type="Proteomes" id="UP001501671"/>
    </source>
</evidence>
<feature type="compositionally biased region" description="Low complexity" evidence="1">
    <location>
        <begin position="309"/>
        <end position="319"/>
    </location>
</feature>
<dbReference type="PANTHER" id="PTHR30348:SF4">
    <property type="entry name" value="DUF72 DOMAIN-CONTAINING PROTEIN"/>
    <property type="match status" value="1"/>
</dbReference>
<dbReference type="EMBL" id="BAABFO010000008">
    <property type="protein sequence ID" value="GAA4331417.1"/>
    <property type="molecule type" value="Genomic_DNA"/>
</dbReference>
<sequence>MGDIRIGISGWRYAPWRKVFYPAGLAQRLELQYASSVFPTIEINGSFYSLQRPASYADWYASTPPGFVFSLKGPRYITHILRLRDIGPPLANFFASGLFELREKLGPILWQFPPSLRFDPERFGAFLAALPRDGDQALELARRHEPRMEGRNSLRALGARPLRHAVEIRNDSFLVPEFPALLRRHGVALVVADTAGKWPYEEDVTADFMYLRLHGDEELYASGYSDQALERWRARIAAWAAGTEPDDARRIGGRARRRPAAGRDIYCYFDNDVKVRAPFDARTLALKLGLPVTPLPLAIPGLENRPRRAPSSPQAIASPSSPPPD</sequence>
<evidence type="ECO:0000256" key="1">
    <source>
        <dbReference type="SAM" id="MobiDB-lite"/>
    </source>
</evidence>
<feature type="region of interest" description="Disordered" evidence="1">
    <location>
        <begin position="301"/>
        <end position="325"/>
    </location>
</feature>
<dbReference type="InterPro" id="IPR002763">
    <property type="entry name" value="DUF72"/>
</dbReference>
<reference evidence="3" key="1">
    <citation type="journal article" date="2019" name="Int. J. Syst. Evol. Microbiol.">
        <title>The Global Catalogue of Microorganisms (GCM) 10K type strain sequencing project: providing services to taxonomists for standard genome sequencing and annotation.</title>
        <authorList>
            <consortium name="The Broad Institute Genomics Platform"/>
            <consortium name="The Broad Institute Genome Sequencing Center for Infectious Disease"/>
            <person name="Wu L."/>
            <person name="Ma J."/>
        </authorList>
    </citation>
    <scope>NUCLEOTIDE SEQUENCE [LARGE SCALE GENOMIC DNA]</scope>
    <source>
        <strain evidence="3">JCM 17666</strain>
    </source>
</reference>
<dbReference type="Gene3D" id="3.20.20.410">
    <property type="entry name" value="Protein of unknown function UPF0759"/>
    <property type="match status" value="1"/>
</dbReference>
<dbReference type="Proteomes" id="UP001501671">
    <property type="component" value="Unassembled WGS sequence"/>
</dbReference>
<gene>
    <name evidence="2" type="ORF">GCM10023144_20030</name>
</gene>
<organism evidence="2 3">
    <name type="scientific">Pigmentiphaga soli</name>
    <dbReference type="NCBI Taxonomy" id="1007095"/>
    <lineage>
        <taxon>Bacteria</taxon>
        <taxon>Pseudomonadati</taxon>
        <taxon>Pseudomonadota</taxon>
        <taxon>Betaproteobacteria</taxon>
        <taxon>Burkholderiales</taxon>
        <taxon>Alcaligenaceae</taxon>
        <taxon>Pigmentiphaga</taxon>
    </lineage>
</organism>
<accession>A0ABP8GXP5</accession>
<name>A0ABP8GXP5_9BURK</name>
<comment type="caution">
    <text evidence="2">The sequence shown here is derived from an EMBL/GenBank/DDBJ whole genome shotgun (WGS) entry which is preliminary data.</text>
</comment>
<dbReference type="InterPro" id="IPR036520">
    <property type="entry name" value="UPF0759_sf"/>
</dbReference>
<evidence type="ECO:0000313" key="2">
    <source>
        <dbReference type="EMBL" id="GAA4331417.1"/>
    </source>
</evidence>
<dbReference type="Pfam" id="PF01904">
    <property type="entry name" value="DUF72"/>
    <property type="match status" value="1"/>
</dbReference>